<protein>
    <submittedName>
        <fullName evidence="2">Uncharacterized protein</fullName>
    </submittedName>
</protein>
<evidence type="ECO:0000313" key="3">
    <source>
        <dbReference type="Proteomes" id="UP000289718"/>
    </source>
</evidence>
<dbReference type="AlphaFoldDB" id="A0A4Q1AWN4"/>
<gene>
    <name evidence="2" type="ORF">CP965_03715</name>
</gene>
<dbReference type="Gene3D" id="1.10.443.10">
    <property type="entry name" value="Intergrase catalytic core"/>
    <property type="match status" value="1"/>
</dbReference>
<dbReference type="Proteomes" id="UP000289718">
    <property type="component" value="Unassembled WGS sequence"/>
</dbReference>
<sequence>MQEKDFYQKEINTLFESSKNDDVLYLIYKIALNTGARLSSILNIQKNDIDFTHELLTIKDF</sequence>
<organism evidence="2 3">
    <name type="scientific">Halarcobacter mediterraneus</name>
    <dbReference type="NCBI Taxonomy" id="2023153"/>
    <lineage>
        <taxon>Bacteria</taxon>
        <taxon>Pseudomonadati</taxon>
        <taxon>Campylobacterota</taxon>
        <taxon>Epsilonproteobacteria</taxon>
        <taxon>Campylobacterales</taxon>
        <taxon>Arcobacteraceae</taxon>
        <taxon>Halarcobacter</taxon>
    </lineage>
</organism>
<reference evidence="2 3" key="1">
    <citation type="submission" date="2017-09" db="EMBL/GenBank/DDBJ databases">
        <title>Genomics of the genus Arcobacter.</title>
        <authorList>
            <person name="Perez-Cataluna A."/>
            <person name="Figueras M.J."/>
            <person name="Salas-Masso N."/>
        </authorList>
    </citation>
    <scope>NUCLEOTIDE SEQUENCE [LARGE SCALE GENOMIC DNA]</scope>
    <source>
        <strain evidence="2 3">F156-34</strain>
    </source>
</reference>
<name>A0A4Q1AWN4_9BACT</name>
<evidence type="ECO:0000256" key="1">
    <source>
        <dbReference type="ARBA" id="ARBA00023172"/>
    </source>
</evidence>
<dbReference type="GO" id="GO:0003677">
    <property type="term" value="F:DNA binding"/>
    <property type="evidence" value="ECO:0007669"/>
    <property type="project" value="InterPro"/>
</dbReference>
<dbReference type="EMBL" id="NXIE01000001">
    <property type="protein sequence ID" value="RXK14564.1"/>
    <property type="molecule type" value="Genomic_DNA"/>
</dbReference>
<dbReference type="InterPro" id="IPR011010">
    <property type="entry name" value="DNA_brk_join_enz"/>
</dbReference>
<dbReference type="GO" id="GO:0006310">
    <property type="term" value="P:DNA recombination"/>
    <property type="evidence" value="ECO:0007669"/>
    <property type="project" value="UniProtKB-KW"/>
</dbReference>
<dbReference type="SUPFAM" id="SSF56349">
    <property type="entry name" value="DNA breaking-rejoining enzymes"/>
    <property type="match status" value="1"/>
</dbReference>
<evidence type="ECO:0000313" key="2">
    <source>
        <dbReference type="EMBL" id="RXK14564.1"/>
    </source>
</evidence>
<keyword evidence="3" id="KW-1185">Reference proteome</keyword>
<dbReference type="GO" id="GO:0015074">
    <property type="term" value="P:DNA integration"/>
    <property type="evidence" value="ECO:0007669"/>
    <property type="project" value="InterPro"/>
</dbReference>
<dbReference type="OrthoDB" id="9801717at2"/>
<comment type="caution">
    <text evidence="2">The sequence shown here is derived from an EMBL/GenBank/DDBJ whole genome shotgun (WGS) entry which is preliminary data.</text>
</comment>
<dbReference type="InterPro" id="IPR013762">
    <property type="entry name" value="Integrase-like_cat_sf"/>
</dbReference>
<proteinExistence type="predicted"/>
<accession>A0A4Q1AWN4</accession>
<keyword evidence="1" id="KW-0233">DNA recombination</keyword>